<evidence type="ECO:0000256" key="1">
    <source>
        <dbReference type="SAM" id="Phobius"/>
    </source>
</evidence>
<keyword evidence="1" id="KW-0472">Membrane</keyword>
<dbReference type="OrthoDB" id="385672at2157"/>
<dbReference type="GeneID" id="30680325"/>
<dbReference type="AlphaFoldDB" id="A0A0U3FQA8"/>
<feature type="transmembrane region" description="Helical" evidence="1">
    <location>
        <begin position="152"/>
        <end position="172"/>
    </location>
</feature>
<protein>
    <recommendedName>
        <fullName evidence="4">MFS transporter</fullName>
    </recommendedName>
</protein>
<feature type="transmembrane region" description="Helical" evidence="1">
    <location>
        <begin position="35"/>
        <end position="55"/>
    </location>
</feature>
<keyword evidence="1" id="KW-1133">Transmembrane helix</keyword>
<organism evidence="2 3">
    <name type="scientific">Ignicoccus islandicus DSM 13165</name>
    <dbReference type="NCBI Taxonomy" id="940295"/>
    <lineage>
        <taxon>Archaea</taxon>
        <taxon>Thermoproteota</taxon>
        <taxon>Thermoprotei</taxon>
        <taxon>Desulfurococcales</taxon>
        <taxon>Desulfurococcaceae</taxon>
        <taxon>Ignicoccus</taxon>
    </lineage>
</organism>
<feature type="transmembrane region" description="Helical" evidence="1">
    <location>
        <begin position="256"/>
        <end position="274"/>
    </location>
</feature>
<dbReference type="RefSeq" id="WP_075049876.1">
    <property type="nucleotide sequence ID" value="NZ_CP006867.1"/>
</dbReference>
<reference evidence="2 3" key="1">
    <citation type="submission" date="2013-11" db="EMBL/GenBank/DDBJ databases">
        <title>Comparative genomics of Ignicoccus.</title>
        <authorList>
            <person name="Podar M."/>
        </authorList>
    </citation>
    <scope>NUCLEOTIDE SEQUENCE [LARGE SCALE GENOMIC DNA]</scope>
    <source>
        <strain evidence="2 3">DSM 13165</strain>
    </source>
</reference>
<feature type="transmembrane region" description="Helical" evidence="1">
    <location>
        <begin position="322"/>
        <end position="348"/>
    </location>
</feature>
<evidence type="ECO:0000313" key="2">
    <source>
        <dbReference type="EMBL" id="ALU12511.1"/>
    </source>
</evidence>
<dbReference type="Proteomes" id="UP000060778">
    <property type="component" value="Chromosome"/>
</dbReference>
<keyword evidence="1" id="KW-0812">Transmembrane</keyword>
<dbReference type="SUPFAM" id="SSF103473">
    <property type="entry name" value="MFS general substrate transporter"/>
    <property type="match status" value="1"/>
</dbReference>
<sequence length="365" mass="38422">MDNKFLTLIVIAFLGTTISRTLRMGTAFLTISEGFSFLSLLAATFAIGRILSSYLSGISTEKYGSKVASLGISVIALTGLGYAVLPAVTYLPLRILHGLASGIAWPSLQTLVMSSVGEEKRGRASSLYFIATNSAWILAFLIGSIIDRNAMVVSSALLILIALVMLKLDVRVGVKAKKGKGKGKKRFVPPNEAIALGGLAVGFMTLLVNTEVAIAVLGLEFEKTVIGIVLAVAALIGAVVSYLVNRKLIDYLETHLSLLLPSVATPVASTLIYVSPMTSSVGVLVTKAAVSWWRSTLLGLSRAQETGKRVGLFNSSADAGRIIGAFIASQGAAMLPILSALSFVLGLASWTLSLKSRGEVSEDKK</sequence>
<feature type="transmembrane region" description="Helical" evidence="1">
    <location>
        <begin position="225"/>
        <end position="244"/>
    </location>
</feature>
<feature type="transmembrane region" description="Helical" evidence="1">
    <location>
        <begin position="126"/>
        <end position="146"/>
    </location>
</feature>
<feature type="transmembrane region" description="Helical" evidence="1">
    <location>
        <begin position="193"/>
        <end position="219"/>
    </location>
</feature>
<dbReference type="InterPro" id="IPR011701">
    <property type="entry name" value="MFS"/>
</dbReference>
<feature type="transmembrane region" description="Helical" evidence="1">
    <location>
        <begin position="67"/>
        <end position="89"/>
    </location>
</feature>
<feature type="transmembrane region" description="Helical" evidence="1">
    <location>
        <begin position="95"/>
        <end position="114"/>
    </location>
</feature>
<dbReference type="Pfam" id="PF07690">
    <property type="entry name" value="MFS_1"/>
    <property type="match status" value="1"/>
</dbReference>
<evidence type="ECO:0008006" key="4">
    <source>
        <dbReference type="Google" id="ProtNLM"/>
    </source>
</evidence>
<dbReference type="GO" id="GO:0022857">
    <property type="term" value="F:transmembrane transporter activity"/>
    <property type="evidence" value="ECO:0007669"/>
    <property type="project" value="InterPro"/>
</dbReference>
<dbReference type="EMBL" id="CP006867">
    <property type="protein sequence ID" value="ALU12511.1"/>
    <property type="molecule type" value="Genomic_DNA"/>
</dbReference>
<dbReference type="STRING" id="940295.EYM_04680"/>
<proteinExistence type="predicted"/>
<accession>A0A0U3FQA8</accession>
<dbReference type="KEGG" id="iis:EYM_04680"/>
<gene>
    <name evidence="2" type="ORF">EYM_04680</name>
</gene>
<name>A0A0U3FQA8_9CREN</name>
<dbReference type="InterPro" id="IPR036259">
    <property type="entry name" value="MFS_trans_sf"/>
</dbReference>
<keyword evidence="3" id="KW-1185">Reference proteome</keyword>
<dbReference type="Gene3D" id="1.20.1250.20">
    <property type="entry name" value="MFS general substrate transporter like domains"/>
    <property type="match status" value="1"/>
</dbReference>
<evidence type="ECO:0000313" key="3">
    <source>
        <dbReference type="Proteomes" id="UP000060778"/>
    </source>
</evidence>